<keyword evidence="11" id="KW-1185">Reference proteome</keyword>
<dbReference type="Pfam" id="PF01451">
    <property type="entry name" value="LMWPc"/>
    <property type="match status" value="1"/>
</dbReference>
<dbReference type="SMART" id="SM00226">
    <property type="entry name" value="LMWPc"/>
    <property type="match status" value="1"/>
</dbReference>
<organism evidence="9 10">
    <name type="scientific">Enterococcus mundtii</name>
    <dbReference type="NCBI Taxonomy" id="53346"/>
    <lineage>
        <taxon>Bacteria</taxon>
        <taxon>Bacillati</taxon>
        <taxon>Bacillota</taxon>
        <taxon>Bacilli</taxon>
        <taxon>Lactobacillales</taxon>
        <taxon>Enterococcaceae</taxon>
        <taxon>Enterococcus</taxon>
    </lineage>
</organism>
<feature type="active site" description="Proton donor" evidence="6">
    <location>
        <position position="125"/>
    </location>
</feature>
<dbReference type="CDD" id="cd16343">
    <property type="entry name" value="LMWPTP"/>
    <property type="match status" value="1"/>
</dbReference>
<dbReference type="GO" id="GO:0004725">
    <property type="term" value="F:protein tyrosine phosphatase activity"/>
    <property type="evidence" value="ECO:0007669"/>
    <property type="project" value="UniProtKB-EC"/>
</dbReference>
<dbReference type="EC" id="3.1.3.48" evidence="2"/>
<gene>
    <name evidence="9" type="ORF">A5802_002498</name>
    <name evidence="8" type="ORF">EMU01_07710</name>
</gene>
<sequence length="156" mass="17849">MTKVLFVCLGNICRSPMAEGLLKKKVAEQDLMDSFVIDSAATSTYEVGSAPHPGTQAILAKEHVDTREMIARQIRQEDFQKFDWIIGMDQSNVADLKQIAPIEAQEKIQLFLSPVIGKKVQNVPDPYYTNNFEETYRLINEGLEKWLELWMKNDLK</sequence>
<evidence type="ECO:0000256" key="2">
    <source>
        <dbReference type="ARBA" id="ARBA00013064"/>
    </source>
</evidence>
<name>A0A1L8V2U9_ENTMU</name>
<evidence type="ECO:0000313" key="8">
    <source>
        <dbReference type="EMBL" id="GEL79627.1"/>
    </source>
</evidence>
<evidence type="ECO:0000313" key="9">
    <source>
        <dbReference type="EMBL" id="OTP25345.1"/>
    </source>
</evidence>
<protein>
    <recommendedName>
        <fullName evidence="2">protein-tyrosine-phosphatase</fullName>
        <ecNumber evidence="2">3.1.3.48</ecNumber>
    </recommendedName>
</protein>
<accession>A0A1L8V2U9</accession>
<evidence type="ECO:0000313" key="10">
    <source>
        <dbReference type="Proteomes" id="UP000195024"/>
    </source>
</evidence>
<evidence type="ECO:0000313" key="11">
    <source>
        <dbReference type="Proteomes" id="UP000321175"/>
    </source>
</evidence>
<evidence type="ECO:0000259" key="7">
    <source>
        <dbReference type="SMART" id="SM00226"/>
    </source>
</evidence>
<evidence type="ECO:0000256" key="6">
    <source>
        <dbReference type="PIRSR" id="PIRSR617867-1"/>
    </source>
</evidence>
<dbReference type="InterPro" id="IPR036196">
    <property type="entry name" value="Ptyr_pPase_sf"/>
</dbReference>
<comment type="catalytic activity">
    <reaction evidence="5">
        <text>O-phospho-L-tyrosyl-[protein] + H2O = L-tyrosyl-[protein] + phosphate</text>
        <dbReference type="Rhea" id="RHEA:10684"/>
        <dbReference type="Rhea" id="RHEA-COMP:10136"/>
        <dbReference type="Rhea" id="RHEA-COMP:20101"/>
        <dbReference type="ChEBI" id="CHEBI:15377"/>
        <dbReference type="ChEBI" id="CHEBI:43474"/>
        <dbReference type="ChEBI" id="CHEBI:46858"/>
        <dbReference type="ChEBI" id="CHEBI:61978"/>
        <dbReference type="EC" id="3.1.3.48"/>
    </reaction>
</comment>
<reference evidence="8 11" key="2">
    <citation type="submission" date="2019-07" db="EMBL/GenBank/DDBJ databases">
        <title>Whole genome shotgun sequence of Enterococcus mundtii NBRC 100490.</title>
        <authorList>
            <person name="Hosoyama A."/>
            <person name="Uohara A."/>
            <person name="Ohji S."/>
            <person name="Ichikawa N."/>
        </authorList>
    </citation>
    <scope>NUCLEOTIDE SEQUENCE [LARGE SCALE GENOMIC DNA]</scope>
    <source>
        <strain evidence="8 11">NBRC 100490</strain>
    </source>
</reference>
<evidence type="ECO:0000256" key="4">
    <source>
        <dbReference type="ARBA" id="ARBA00022912"/>
    </source>
</evidence>
<dbReference type="PRINTS" id="PR00719">
    <property type="entry name" value="LMWPTPASE"/>
</dbReference>
<keyword evidence="3" id="KW-0378">Hydrolase</keyword>
<dbReference type="PANTHER" id="PTHR11717:SF7">
    <property type="entry name" value="LOW MOLECULAR WEIGHT PHOSPHOTYROSINE PROTEIN PHOSPHATASE"/>
    <property type="match status" value="1"/>
</dbReference>
<evidence type="ECO:0000256" key="1">
    <source>
        <dbReference type="ARBA" id="ARBA00011063"/>
    </source>
</evidence>
<dbReference type="AlphaFoldDB" id="A0A1L8V2U9"/>
<feature type="domain" description="Phosphotyrosine protein phosphatase I" evidence="7">
    <location>
        <begin position="2"/>
        <end position="149"/>
    </location>
</feature>
<dbReference type="Gene3D" id="3.40.50.2300">
    <property type="match status" value="1"/>
</dbReference>
<feature type="active site" evidence="6">
    <location>
        <position position="14"/>
    </location>
</feature>
<keyword evidence="4" id="KW-0904">Protein phosphatase</keyword>
<dbReference type="InterPro" id="IPR050438">
    <property type="entry name" value="LMW_PTPase"/>
</dbReference>
<comment type="similarity">
    <text evidence="1">Belongs to the low molecular weight phosphotyrosine protein phosphatase family.</text>
</comment>
<dbReference type="EMBL" id="NGMS01000002">
    <property type="protein sequence ID" value="OTP25345.1"/>
    <property type="molecule type" value="Genomic_DNA"/>
</dbReference>
<feature type="active site" description="Nucleophile" evidence="6">
    <location>
        <position position="8"/>
    </location>
</feature>
<evidence type="ECO:0000256" key="3">
    <source>
        <dbReference type="ARBA" id="ARBA00022801"/>
    </source>
</evidence>
<dbReference type="EMBL" id="BJWA01000004">
    <property type="protein sequence ID" value="GEL79627.1"/>
    <property type="molecule type" value="Genomic_DNA"/>
</dbReference>
<evidence type="ECO:0000256" key="5">
    <source>
        <dbReference type="ARBA" id="ARBA00051722"/>
    </source>
</evidence>
<dbReference type="Proteomes" id="UP000321175">
    <property type="component" value="Unassembled WGS sequence"/>
</dbReference>
<dbReference type="InterPro" id="IPR017867">
    <property type="entry name" value="Tyr_phospatase_low_mol_wt"/>
</dbReference>
<dbReference type="RefSeq" id="WP_071866096.1">
    <property type="nucleotide sequence ID" value="NZ_BJWA01000004.1"/>
</dbReference>
<dbReference type="SUPFAM" id="SSF52788">
    <property type="entry name" value="Phosphotyrosine protein phosphatases I"/>
    <property type="match status" value="1"/>
</dbReference>
<comment type="caution">
    <text evidence="9">The sequence shown here is derived from an EMBL/GenBank/DDBJ whole genome shotgun (WGS) entry which is preliminary data.</text>
</comment>
<dbReference type="GeneID" id="61000985"/>
<dbReference type="PANTHER" id="PTHR11717">
    <property type="entry name" value="LOW MOLECULAR WEIGHT PROTEIN TYROSINE PHOSPHATASE"/>
    <property type="match status" value="1"/>
</dbReference>
<dbReference type="InterPro" id="IPR023485">
    <property type="entry name" value="Ptyr_pPase"/>
</dbReference>
<reference evidence="9 10" key="1">
    <citation type="submission" date="2017-05" db="EMBL/GenBank/DDBJ databases">
        <title>The Genome Sequence of Enterococcus mundtii 6B1_DIV0119.</title>
        <authorList>
            <consortium name="The Broad Institute Genomics Platform"/>
            <consortium name="The Broad Institute Genomic Center for Infectious Diseases"/>
            <person name="Earl A."/>
            <person name="Manson A."/>
            <person name="Schwartman J."/>
            <person name="Gilmore M."/>
            <person name="Abouelleil A."/>
            <person name="Cao P."/>
            <person name="Chapman S."/>
            <person name="Cusick C."/>
            <person name="Shea T."/>
            <person name="Young S."/>
            <person name="Neafsey D."/>
            <person name="Nusbaum C."/>
            <person name="Birren B."/>
        </authorList>
    </citation>
    <scope>NUCLEOTIDE SEQUENCE [LARGE SCALE GENOMIC DNA]</scope>
    <source>
        <strain evidence="9 10">6B1_DIV0119</strain>
    </source>
</reference>
<proteinExistence type="inferred from homology"/>
<dbReference type="Proteomes" id="UP000195024">
    <property type="component" value="Unassembled WGS sequence"/>
</dbReference>